<dbReference type="Proteomes" id="UP000325577">
    <property type="component" value="Linkage Group LG0"/>
</dbReference>
<evidence type="ECO:0000313" key="1">
    <source>
        <dbReference type="EMBL" id="KAA8550019.1"/>
    </source>
</evidence>
<evidence type="ECO:0000313" key="2">
    <source>
        <dbReference type="Proteomes" id="UP000325577"/>
    </source>
</evidence>
<dbReference type="EMBL" id="CM018031">
    <property type="protein sequence ID" value="KAA8550019.1"/>
    <property type="molecule type" value="Genomic_DNA"/>
</dbReference>
<protein>
    <submittedName>
        <fullName evidence="1">Uncharacterized protein</fullName>
    </submittedName>
</protein>
<dbReference type="PANTHER" id="PTHR35701:SF1">
    <property type="entry name" value="OS11G0148400 PROTEIN"/>
    <property type="match status" value="1"/>
</dbReference>
<sequence>MKGRWLHRVESKRTQWVTPNRALPLSLFGDEEGEDDVVDPSVVDVKDSSANHSVFDLDFDGLNLNLDLVGGNEEFDGDDDRWEFKDGRVMLTNAIDFRTGDVQQQQSDEIVFSRVESKRTQWVTPNRALPLSLFGDEEGEDDVVDPSVVDVKDSSANHSVFDLDFDGLNLNLDLVGGNEEFDGDDDRWEFKDGRVMLTNAIDFRTGDVQQQQSDEIGIYW</sequence>
<name>A0A5J5C4E4_9ASTE</name>
<reference evidence="1 2" key="1">
    <citation type="submission" date="2019-09" db="EMBL/GenBank/DDBJ databases">
        <title>A chromosome-level genome assembly of the Chinese tupelo Nyssa sinensis.</title>
        <authorList>
            <person name="Yang X."/>
            <person name="Kang M."/>
            <person name="Yang Y."/>
            <person name="Xiong H."/>
            <person name="Wang M."/>
            <person name="Zhang Z."/>
            <person name="Wang Z."/>
            <person name="Wu H."/>
            <person name="Ma T."/>
            <person name="Liu J."/>
            <person name="Xi Z."/>
        </authorList>
    </citation>
    <scope>NUCLEOTIDE SEQUENCE [LARGE SCALE GENOMIC DNA]</scope>
    <source>
        <strain evidence="1">J267</strain>
        <tissue evidence="1">Leaf</tissue>
    </source>
</reference>
<dbReference type="PANTHER" id="PTHR35701">
    <property type="entry name" value="OS11G0148400 PROTEIN"/>
    <property type="match status" value="1"/>
</dbReference>
<accession>A0A5J5C4E4</accession>
<dbReference type="AlphaFoldDB" id="A0A5J5C4E4"/>
<organism evidence="1 2">
    <name type="scientific">Nyssa sinensis</name>
    <dbReference type="NCBI Taxonomy" id="561372"/>
    <lineage>
        <taxon>Eukaryota</taxon>
        <taxon>Viridiplantae</taxon>
        <taxon>Streptophyta</taxon>
        <taxon>Embryophyta</taxon>
        <taxon>Tracheophyta</taxon>
        <taxon>Spermatophyta</taxon>
        <taxon>Magnoliopsida</taxon>
        <taxon>eudicotyledons</taxon>
        <taxon>Gunneridae</taxon>
        <taxon>Pentapetalae</taxon>
        <taxon>asterids</taxon>
        <taxon>Cornales</taxon>
        <taxon>Nyssaceae</taxon>
        <taxon>Nyssa</taxon>
    </lineage>
</organism>
<proteinExistence type="predicted"/>
<gene>
    <name evidence="1" type="ORF">F0562_001703</name>
</gene>
<keyword evidence="2" id="KW-1185">Reference proteome</keyword>